<proteinExistence type="predicted"/>
<feature type="compositionally biased region" description="Polar residues" evidence="1">
    <location>
        <begin position="336"/>
        <end position="354"/>
    </location>
</feature>
<gene>
    <name evidence="2" type="ORF">OCU04_006101</name>
</gene>
<comment type="caution">
    <text evidence="2">The sequence shown here is derived from an EMBL/GenBank/DDBJ whole genome shotgun (WGS) entry which is preliminary data.</text>
</comment>
<evidence type="ECO:0000256" key="1">
    <source>
        <dbReference type="SAM" id="MobiDB-lite"/>
    </source>
</evidence>
<sequence length="354" mass="39465">MLHCATYRLPIIDDDPIPRPEYSVQRCISKYIIRLAIRNLHSSIVVQRLSAIMERVRRLSGAFLHAVGNVFSEPHPLTDVSLNPAQADALIKYQRHLPHPMYLGERAFFVAEIVDTENSSVEVQKALIKHDIILEAPTTSAPGLLAPRHSMEDEIPVKTAAITKNFPHQLASTGLSISSQKLVVALLCFWFEEWKRWSRLEREERDLTEQIEVARRVDNTRAIGFFSSELGKVQRKKRLLWSEREENREIVGSSSNVRGPSGMRDREESLTTDAASDQLPSYGDSTNSIQIATGGAARVRSGGVDELPSYGDWTSERGANGDDGVAQSHDHGAIEESQSQSTDDVNKLPSQQSS</sequence>
<reference evidence="2" key="1">
    <citation type="submission" date="2022-11" db="EMBL/GenBank/DDBJ databases">
        <title>Genome Resource of Sclerotinia nivalis Strain SnTB1, a Plant Pathogen Isolated from American Ginseng.</title>
        <authorList>
            <person name="Fan S."/>
        </authorList>
    </citation>
    <scope>NUCLEOTIDE SEQUENCE</scope>
    <source>
        <strain evidence="2">SnTB1</strain>
    </source>
</reference>
<feature type="compositionally biased region" description="Polar residues" evidence="1">
    <location>
        <begin position="271"/>
        <end position="291"/>
    </location>
</feature>
<evidence type="ECO:0000313" key="3">
    <source>
        <dbReference type="Proteomes" id="UP001152300"/>
    </source>
</evidence>
<dbReference type="AlphaFoldDB" id="A0A9X0AQS4"/>
<dbReference type="OrthoDB" id="5244524at2759"/>
<dbReference type="EMBL" id="JAPEIS010000006">
    <property type="protein sequence ID" value="KAJ8065413.1"/>
    <property type="molecule type" value="Genomic_DNA"/>
</dbReference>
<accession>A0A9X0AQS4</accession>
<name>A0A9X0AQS4_9HELO</name>
<feature type="region of interest" description="Disordered" evidence="1">
    <location>
        <begin position="249"/>
        <end position="354"/>
    </location>
</feature>
<protein>
    <submittedName>
        <fullName evidence="2">Uncharacterized protein</fullName>
    </submittedName>
</protein>
<organism evidence="2 3">
    <name type="scientific">Sclerotinia nivalis</name>
    <dbReference type="NCBI Taxonomy" id="352851"/>
    <lineage>
        <taxon>Eukaryota</taxon>
        <taxon>Fungi</taxon>
        <taxon>Dikarya</taxon>
        <taxon>Ascomycota</taxon>
        <taxon>Pezizomycotina</taxon>
        <taxon>Leotiomycetes</taxon>
        <taxon>Helotiales</taxon>
        <taxon>Sclerotiniaceae</taxon>
        <taxon>Sclerotinia</taxon>
    </lineage>
</organism>
<keyword evidence="3" id="KW-1185">Reference proteome</keyword>
<evidence type="ECO:0000313" key="2">
    <source>
        <dbReference type="EMBL" id="KAJ8065413.1"/>
    </source>
</evidence>
<dbReference type="Proteomes" id="UP001152300">
    <property type="component" value="Unassembled WGS sequence"/>
</dbReference>